<gene>
    <name evidence="2" type="ORF">HAND00432_LOCUS2199</name>
</gene>
<protein>
    <submittedName>
        <fullName evidence="2">Uncharacterized protein</fullName>
    </submittedName>
</protein>
<feature type="transmembrane region" description="Helical" evidence="1">
    <location>
        <begin position="362"/>
        <end position="383"/>
    </location>
</feature>
<feature type="transmembrane region" description="Helical" evidence="1">
    <location>
        <begin position="49"/>
        <end position="71"/>
    </location>
</feature>
<evidence type="ECO:0000313" key="2">
    <source>
        <dbReference type="EMBL" id="CAD8947681.1"/>
    </source>
</evidence>
<feature type="transmembrane region" description="Helical" evidence="1">
    <location>
        <begin position="274"/>
        <end position="296"/>
    </location>
</feature>
<organism evidence="2">
    <name type="scientific">Hemiselmis andersenii</name>
    <name type="common">Cryptophyte alga</name>
    <dbReference type="NCBI Taxonomy" id="464988"/>
    <lineage>
        <taxon>Eukaryota</taxon>
        <taxon>Cryptophyceae</taxon>
        <taxon>Cryptomonadales</taxon>
        <taxon>Hemiselmidaceae</taxon>
        <taxon>Hemiselmis</taxon>
    </lineage>
</organism>
<keyword evidence="1" id="KW-1133">Transmembrane helix</keyword>
<keyword evidence="1" id="KW-0812">Transmembrane</keyword>
<keyword evidence="1" id="KW-0472">Membrane</keyword>
<evidence type="ECO:0000256" key="1">
    <source>
        <dbReference type="SAM" id="Phobius"/>
    </source>
</evidence>
<proteinExistence type="predicted"/>
<sequence length="700" mass="78587">MATMGLSDKLDARWDSVKRGMTEGLGSSSHSSIFFATHPITAASARWPFQVFLTIIVAYTLCSGVLSSIAYQTHANSASLGPFQYFRLETRLTRNGSTGEAIWSPGVSDFGIIGPSGCTGNTALIHKMSHHHEEQLWTPQDSFQIGSSFVIGFSTPREMDGWYLRTASQGGSEGADPSFFTVWATNEAPQIGDGSCGLARDGENWFVDATTIEWCGATWDRVGTPKWRYTAPIQSLFMEVPWWDLLALLVDLPLERGRLETFLLKPAWYTFHFWWILPHLFIGLSALLTVVSGVFSNKPIAKYLPAPHKTLALGFGSAWLSAMLSACFTADIPHLVIEVLFASVPLLWQAVWCVFQGPKFIFGLWGFTLLDLAIWGALCFWMWHSVCVNNTGLIGLIFSVGIPIGRQRALWLSKKLLRQDQMRYEGLWRTLMANKDGVACIEHLTKVVRMIGLDDKNYCRQHNRLRADNLPPQLRAKSMSNAAPNLAANPLFADLGRMYLQGRPDSNSQVTSCNQLYAQAALANLLLSERVKVWAEMSQGMFRVDSEGSEGQKFAKWRDIKDDPNMVAKVHWTHMKRHGRAIEKLLRSYQNSPSKLLDISRNSVIFENMTHLTNCLGIIVTDENVRVERLKNRLSPDYDPEETEGYRDVCINLRIINKQAQGVGAELHICEVQLLLLEFAALKTFQGHQRYVSARNTRGT</sequence>
<dbReference type="EMBL" id="HBFX01003502">
    <property type="protein sequence ID" value="CAD8947681.1"/>
    <property type="molecule type" value="Transcribed_RNA"/>
</dbReference>
<reference evidence="2" key="1">
    <citation type="submission" date="2021-01" db="EMBL/GenBank/DDBJ databases">
        <authorList>
            <person name="Corre E."/>
            <person name="Pelletier E."/>
            <person name="Niang G."/>
            <person name="Scheremetjew M."/>
            <person name="Finn R."/>
            <person name="Kale V."/>
            <person name="Holt S."/>
            <person name="Cochrane G."/>
            <person name="Meng A."/>
            <person name="Brown T."/>
            <person name="Cohen L."/>
        </authorList>
    </citation>
    <scope>NUCLEOTIDE SEQUENCE</scope>
    <source>
        <strain evidence="2">CCMP644</strain>
    </source>
</reference>
<feature type="transmembrane region" description="Helical" evidence="1">
    <location>
        <begin position="308"/>
        <end position="326"/>
    </location>
</feature>
<feature type="transmembrane region" description="Helical" evidence="1">
    <location>
        <begin position="332"/>
        <end position="355"/>
    </location>
</feature>
<accession>A0A7S1DHM5</accession>
<dbReference type="AlphaFoldDB" id="A0A7S1DHM5"/>
<name>A0A7S1DHM5_HEMAN</name>